<proteinExistence type="inferred from homology"/>
<dbReference type="PRINTS" id="PR00719">
    <property type="entry name" value="LMWPTPASE"/>
</dbReference>
<evidence type="ECO:0000313" key="8">
    <source>
        <dbReference type="EMBL" id="RNM40359.1"/>
    </source>
</evidence>
<evidence type="ECO:0000256" key="2">
    <source>
        <dbReference type="ARBA" id="ARBA00013064"/>
    </source>
</evidence>
<sequence>MSAPYRILFVCHGNICRSTMAEFVMKDLVARRGMADAFDIASAATHDDAIGSPVHRGTRAVLEAQGIDCGGKTARRLRRDDAEQWDLIVGMDEANMRDMRRQLGRGADGKLRKLLEFADLDRDVADPWYTGDFDATYDDVLAGCTGLLAWLTAGAARS</sequence>
<dbReference type="InterPro" id="IPR023485">
    <property type="entry name" value="Ptyr_pPase"/>
</dbReference>
<dbReference type="GO" id="GO:0004725">
    <property type="term" value="F:protein tyrosine phosphatase activity"/>
    <property type="evidence" value="ECO:0007669"/>
    <property type="project" value="UniProtKB-EC"/>
</dbReference>
<evidence type="ECO:0000256" key="4">
    <source>
        <dbReference type="ARBA" id="ARBA00022912"/>
    </source>
</evidence>
<protein>
    <recommendedName>
        <fullName evidence="2">protein-tyrosine-phosphatase</fullName>
        <ecNumber evidence="2">3.1.3.48</ecNumber>
    </recommendedName>
</protein>
<feature type="active site" evidence="5">
    <location>
        <position position="17"/>
    </location>
</feature>
<dbReference type="PANTHER" id="PTHR11717:SF7">
    <property type="entry name" value="LOW MOLECULAR WEIGHT PHOSPHOTYROSINE PROTEIN PHOSPHATASE"/>
    <property type="match status" value="1"/>
</dbReference>
<dbReference type="Proteomes" id="UP000253817">
    <property type="component" value="Unassembled WGS sequence"/>
</dbReference>
<dbReference type="CDD" id="cd16343">
    <property type="entry name" value="LMWPTP"/>
    <property type="match status" value="1"/>
</dbReference>
<keyword evidence="4" id="KW-0904">Protein phosphatase</keyword>
<dbReference type="InterPro" id="IPR050438">
    <property type="entry name" value="LMW_PTPase"/>
</dbReference>
<dbReference type="EMBL" id="QICC01000087">
    <property type="protein sequence ID" value="RNM40359.1"/>
    <property type="molecule type" value="Genomic_DNA"/>
</dbReference>
<dbReference type="InterPro" id="IPR036196">
    <property type="entry name" value="Ptyr_pPase_sf"/>
</dbReference>
<evidence type="ECO:0000313" key="10">
    <source>
        <dbReference type="Proteomes" id="UP000270112"/>
    </source>
</evidence>
<evidence type="ECO:0000256" key="5">
    <source>
        <dbReference type="PIRSR" id="PIRSR617867-1"/>
    </source>
</evidence>
<dbReference type="Gene3D" id="3.40.50.2300">
    <property type="match status" value="1"/>
</dbReference>
<dbReference type="OrthoDB" id="9784339at2"/>
<feature type="active site" description="Proton donor" evidence="5">
    <location>
        <position position="126"/>
    </location>
</feature>
<gene>
    <name evidence="7" type="ORF">C1876_08155</name>
    <name evidence="8" type="ORF">DMP09_14680</name>
</gene>
<feature type="domain" description="Phosphotyrosine protein phosphatase I" evidence="6">
    <location>
        <begin position="5"/>
        <end position="150"/>
    </location>
</feature>
<comment type="caution">
    <text evidence="8">The sequence shown here is derived from an EMBL/GenBank/DDBJ whole genome shotgun (WGS) entry which is preliminary data.</text>
</comment>
<reference evidence="7 9" key="1">
    <citation type="journal article" date="2018" name="Elife">
        <title>Discovery and characterization of a prevalent human gut bacterial enzyme sufficient for the inactivation of a family of plant toxins.</title>
        <authorList>
            <person name="Koppel N."/>
            <person name="Bisanz J.E."/>
            <person name="Pandelia M.E."/>
            <person name="Turnbaugh P.J."/>
            <person name="Balskus E.P."/>
        </authorList>
    </citation>
    <scope>NUCLEOTIDE SEQUENCE [LARGE SCALE GENOMIC DNA]</scope>
    <source>
        <strain evidence="7 9">DSM 16107</strain>
    </source>
</reference>
<dbReference type="EMBL" id="PPTT01000012">
    <property type="protein sequence ID" value="RDB68917.1"/>
    <property type="molecule type" value="Genomic_DNA"/>
</dbReference>
<evidence type="ECO:0000313" key="9">
    <source>
        <dbReference type="Proteomes" id="UP000253817"/>
    </source>
</evidence>
<organism evidence="8 10">
    <name type="scientific">Eggerthella sinensis</name>
    <dbReference type="NCBI Taxonomy" id="242230"/>
    <lineage>
        <taxon>Bacteria</taxon>
        <taxon>Bacillati</taxon>
        <taxon>Actinomycetota</taxon>
        <taxon>Coriobacteriia</taxon>
        <taxon>Eggerthellales</taxon>
        <taxon>Eggerthellaceae</taxon>
        <taxon>Eggerthella</taxon>
    </lineage>
</organism>
<keyword evidence="3" id="KW-0378">Hydrolase</keyword>
<dbReference type="Proteomes" id="UP000270112">
    <property type="component" value="Unassembled WGS sequence"/>
</dbReference>
<accession>A0A3N0ITM6</accession>
<dbReference type="AlphaFoldDB" id="A0A3N0ITM6"/>
<dbReference type="Pfam" id="PF01451">
    <property type="entry name" value="LMWPc"/>
    <property type="match status" value="1"/>
</dbReference>
<dbReference type="RefSeq" id="WP_114546226.1">
    <property type="nucleotide sequence ID" value="NZ_JAQEEH010000145.1"/>
</dbReference>
<evidence type="ECO:0000313" key="7">
    <source>
        <dbReference type="EMBL" id="RDB68917.1"/>
    </source>
</evidence>
<dbReference type="SMART" id="SM00226">
    <property type="entry name" value="LMWPc"/>
    <property type="match status" value="1"/>
</dbReference>
<evidence type="ECO:0000256" key="1">
    <source>
        <dbReference type="ARBA" id="ARBA00011063"/>
    </source>
</evidence>
<evidence type="ECO:0000259" key="6">
    <source>
        <dbReference type="SMART" id="SM00226"/>
    </source>
</evidence>
<name>A0A3N0ITM6_9ACTN</name>
<dbReference type="PANTHER" id="PTHR11717">
    <property type="entry name" value="LOW MOLECULAR WEIGHT PROTEIN TYROSINE PHOSPHATASE"/>
    <property type="match status" value="1"/>
</dbReference>
<dbReference type="InterPro" id="IPR017867">
    <property type="entry name" value="Tyr_phospatase_low_mol_wt"/>
</dbReference>
<feature type="active site" description="Nucleophile" evidence="5">
    <location>
        <position position="11"/>
    </location>
</feature>
<evidence type="ECO:0000256" key="3">
    <source>
        <dbReference type="ARBA" id="ARBA00022801"/>
    </source>
</evidence>
<dbReference type="EC" id="3.1.3.48" evidence="2"/>
<reference evidence="8" key="3">
    <citation type="journal article" date="2019" name="Microbiol. Resour. Announc.">
        <title>Draft Genome Sequences of Type Strains of Gordonibacter faecihominis, Paraeggerthella hongkongensis, Parvibacter caecicola,Slackia equolifaciens, Slackia faecicanis, and Slackia isoflavoniconvertens.</title>
        <authorList>
            <person name="Danylec N."/>
            <person name="Stoll D.A."/>
            <person name="Dotsch A."/>
            <person name="Huch M."/>
        </authorList>
    </citation>
    <scope>NUCLEOTIDE SEQUENCE</scope>
    <source>
        <strain evidence="8">DSM 16107</strain>
    </source>
</reference>
<dbReference type="SUPFAM" id="SSF52788">
    <property type="entry name" value="Phosphotyrosine protein phosphatases I"/>
    <property type="match status" value="1"/>
</dbReference>
<reference evidence="10" key="2">
    <citation type="submission" date="2018-05" db="EMBL/GenBank/DDBJ databases">
        <title>Genome Sequencing of selected type strains of the family Eggerthellaceae.</title>
        <authorList>
            <person name="Danylec N."/>
            <person name="Stoll D.A."/>
            <person name="Doetsch A."/>
            <person name="Huch M."/>
        </authorList>
    </citation>
    <scope>NUCLEOTIDE SEQUENCE [LARGE SCALE GENOMIC DNA]</scope>
    <source>
        <strain evidence="10">DSM 16107</strain>
    </source>
</reference>
<keyword evidence="9" id="KW-1185">Reference proteome</keyword>
<comment type="similarity">
    <text evidence="1">Belongs to the low molecular weight phosphotyrosine protein phosphatase family.</text>
</comment>